<dbReference type="AlphaFoldDB" id="A0AA43Z7K1"/>
<dbReference type="Pfam" id="PF10109">
    <property type="entry name" value="Phage_TAC_7"/>
    <property type="match status" value="1"/>
</dbReference>
<reference evidence="1" key="1">
    <citation type="submission" date="2020-03" db="EMBL/GenBank/DDBJ databases">
        <title>Genome assembly of Azotobacter chroococcum W5.</title>
        <authorList>
            <person name="Kannepalli A."/>
        </authorList>
    </citation>
    <scope>NUCLEOTIDE SEQUENCE</scope>
    <source>
        <strain evidence="1">W5</strain>
    </source>
</reference>
<dbReference type="RefSeq" id="WP_165892574.1">
    <property type="nucleotide sequence ID" value="NZ_JAAPAP010000006.1"/>
</dbReference>
<dbReference type="EMBL" id="JAAPAP010000006">
    <property type="protein sequence ID" value="NHN77686.1"/>
    <property type="molecule type" value="Genomic_DNA"/>
</dbReference>
<accession>A0AA43Z7K1</accession>
<protein>
    <submittedName>
        <fullName evidence="1">Phage tail assembly protein</fullName>
    </submittedName>
</protein>
<comment type="caution">
    <text evidence="1">The sequence shown here is derived from an EMBL/GenBank/DDBJ whole genome shotgun (WGS) entry which is preliminary data.</text>
</comment>
<name>A0AA43Z7K1_9GAMM</name>
<evidence type="ECO:0000313" key="1">
    <source>
        <dbReference type="EMBL" id="NHN77686.1"/>
    </source>
</evidence>
<dbReference type="Proteomes" id="UP000736384">
    <property type="component" value="Unassembled WGS sequence"/>
</dbReference>
<organism evidence="1 2">
    <name type="scientific">Azotobacter chroococcum</name>
    <dbReference type="NCBI Taxonomy" id="353"/>
    <lineage>
        <taxon>Bacteria</taxon>
        <taxon>Pseudomonadati</taxon>
        <taxon>Pseudomonadota</taxon>
        <taxon>Gammaproteobacteria</taxon>
        <taxon>Pseudomonadales</taxon>
        <taxon>Pseudomonadaceae</taxon>
        <taxon>Azotobacter</taxon>
    </lineage>
</organism>
<sequence length="107" mass="12010">MTTTTATAKKTLPAWLILSDSSATILLAKPAEFNGVKVDRVTLREPTIRDLRTAEKVHPNDKEAQEFHLFASLAECSPDDFEGLTLRNYNRIQGGYFRLVREDEDAA</sequence>
<proteinExistence type="predicted"/>
<dbReference type="InterPro" id="IPR019289">
    <property type="entry name" value="Phage_tail_E/E"/>
</dbReference>
<gene>
    <name evidence="1" type="ORF">HA520_10385</name>
</gene>
<evidence type="ECO:0000313" key="2">
    <source>
        <dbReference type="Proteomes" id="UP000736384"/>
    </source>
</evidence>